<protein>
    <submittedName>
        <fullName evidence="2">Uncharacterized protein</fullName>
    </submittedName>
</protein>
<sequence>MPFEVLESFKTDTINDTDKFSIVQKYSLINFEPGEFWIPPQRILFNNSIKYSDSLLVIINDVEVDTIKQNLYNIKPIIPVKRNYTNVVTFISILLFILFIIWYYMIYRLKGNRENTFNENESYYEIAAKKINQLKNITPKNQNEFKEFYTNLVDSLREYLEFQFQIPALESTSSELLIRIKVFTNNKKYEIANKNFKDLEKLFSKSDLIKFAKSLPSKNELSIDIETISSFIEKVNDLYIKELELEIESQDLTGYNKEPKNIFQLKKVAYLFIGSILSILLFLFLIFGYYPVRDTLLFHPTRKLYKKNWYSSQYGSPPVEIQTPEILFRSEDTLGITKFNFGDFGDPFFIELKFNDLIKGKQVSDLNTLLNNSLEKLQDLGAKNILMNDETFTIKSGDTGYKFFGSLDFSENNNLTRSSFTSIVFPYDQVTISLTIIYVKEDRYSDKVEERILESLNIIKEL</sequence>
<dbReference type="AlphaFoldDB" id="A0A381QL06"/>
<dbReference type="EMBL" id="UINC01001363">
    <property type="protein sequence ID" value="SUZ78697.1"/>
    <property type="molecule type" value="Genomic_DNA"/>
</dbReference>
<keyword evidence="1" id="KW-1133">Transmembrane helix</keyword>
<reference evidence="2" key="1">
    <citation type="submission" date="2018-05" db="EMBL/GenBank/DDBJ databases">
        <authorList>
            <person name="Lanie J.A."/>
            <person name="Ng W.-L."/>
            <person name="Kazmierczak K.M."/>
            <person name="Andrzejewski T.M."/>
            <person name="Davidsen T.M."/>
            <person name="Wayne K.J."/>
            <person name="Tettelin H."/>
            <person name="Glass J.I."/>
            <person name="Rusch D."/>
            <person name="Podicherti R."/>
            <person name="Tsui H.-C.T."/>
            <person name="Winkler M.E."/>
        </authorList>
    </citation>
    <scope>NUCLEOTIDE SEQUENCE</scope>
</reference>
<evidence type="ECO:0000256" key="1">
    <source>
        <dbReference type="SAM" id="Phobius"/>
    </source>
</evidence>
<gene>
    <name evidence="2" type="ORF">METZ01_LOCUS31551</name>
</gene>
<name>A0A381QL06_9ZZZZ</name>
<organism evidence="2">
    <name type="scientific">marine metagenome</name>
    <dbReference type="NCBI Taxonomy" id="408172"/>
    <lineage>
        <taxon>unclassified sequences</taxon>
        <taxon>metagenomes</taxon>
        <taxon>ecological metagenomes</taxon>
    </lineage>
</organism>
<proteinExistence type="predicted"/>
<keyword evidence="1" id="KW-0812">Transmembrane</keyword>
<feature type="transmembrane region" description="Helical" evidence="1">
    <location>
        <begin position="268"/>
        <end position="290"/>
    </location>
</feature>
<evidence type="ECO:0000313" key="2">
    <source>
        <dbReference type="EMBL" id="SUZ78697.1"/>
    </source>
</evidence>
<feature type="transmembrane region" description="Helical" evidence="1">
    <location>
        <begin position="87"/>
        <end position="106"/>
    </location>
</feature>
<accession>A0A381QL06</accession>
<keyword evidence="1" id="KW-0472">Membrane</keyword>